<accession>A0ABS3E146</accession>
<evidence type="ECO:0000256" key="4">
    <source>
        <dbReference type="ARBA" id="ARBA00023163"/>
    </source>
</evidence>
<evidence type="ECO:0000313" key="6">
    <source>
        <dbReference type="EMBL" id="MBN8237307.1"/>
    </source>
</evidence>
<dbReference type="InterPro" id="IPR036244">
    <property type="entry name" value="TipA-like_antibiotic-bd"/>
</dbReference>
<dbReference type="Gene3D" id="1.10.490.50">
    <property type="entry name" value="Antibiotic binding domain of TipA-like multidrug resistance regulators"/>
    <property type="match status" value="1"/>
</dbReference>
<dbReference type="PANTHER" id="PTHR30204:SF90">
    <property type="entry name" value="HTH-TYPE TRANSCRIPTIONAL ACTIVATOR MTA"/>
    <property type="match status" value="1"/>
</dbReference>
<reference evidence="6 7" key="1">
    <citation type="submission" date="2020-12" db="EMBL/GenBank/DDBJ databases">
        <title>Oil enriched cultivation method for isolating marine PHA-producing bacteria.</title>
        <authorList>
            <person name="Zheng W."/>
            <person name="Yu S."/>
            <person name="Huang Y."/>
        </authorList>
    </citation>
    <scope>NUCLEOTIDE SEQUENCE [LARGE SCALE GENOMIC DNA]</scope>
    <source>
        <strain evidence="6 7">SY-2-6</strain>
    </source>
</reference>
<dbReference type="SUPFAM" id="SSF89082">
    <property type="entry name" value="Antibiotic binding domain of TipA-like multidrug resistance regulators"/>
    <property type="match status" value="1"/>
</dbReference>
<evidence type="ECO:0000256" key="1">
    <source>
        <dbReference type="ARBA" id="ARBA00023015"/>
    </source>
</evidence>
<gene>
    <name evidence="6" type="ORF">JF544_18940</name>
</gene>
<proteinExistence type="predicted"/>
<dbReference type="InterPro" id="IPR047057">
    <property type="entry name" value="MerR_fam"/>
</dbReference>
<dbReference type="Pfam" id="PF13411">
    <property type="entry name" value="MerR_1"/>
    <property type="match status" value="1"/>
</dbReference>
<dbReference type="RefSeq" id="WP_027953245.1">
    <property type="nucleotide sequence ID" value="NZ_JAEKJY010000009.1"/>
</dbReference>
<dbReference type="CDD" id="cd01106">
    <property type="entry name" value="HTH_TipAL-Mta"/>
    <property type="match status" value="1"/>
</dbReference>
<keyword evidence="1" id="KW-0805">Transcription regulation</keyword>
<protein>
    <submittedName>
        <fullName evidence="6">MerR family transcriptional regulator</fullName>
    </submittedName>
</protein>
<keyword evidence="7" id="KW-1185">Reference proteome</keyword>
<dbReference type="EMBL" id="JAEKJY010000009">
    <property type="protein sequence ID" value="MBN8237307.1"/>
    <property type="molecule type" value="Genomic_DNA"/>
</dbReference>
<dbReference type="InterPro" id="IPR000551">
    <property type="entry name" value="MerR-type_HTH_dom"/>
</dbReference>
<dbReference type="Proteomes" id="UP000663970">
    <property type="component" value="Unassembled WGS sequence"/>
</dbReference>
<feature type="domain" description="HTH merR-type" evidence="5">
    <location>
        <begin position="1"/>
        <end position="70"/>
    </location>
</feature>
<keyword evidence="4" id="KW-0804">Transcription</keyword>
<evidence type="ECO:0000259" key="5">
    <source>
        <dbReference type="PROSITE" id="PS50937"/>
    </source>
</evidence>
<comment type="caution">
    <text evidence="6">The sequence shown here is derived from an EMBL/GenBank/DDBJ whole genome shotgun (WGS) entry which is preliminary data.</text>
</comment>
<sequence>MYKVKEMAELAGTSIRTLHHYDEIGLLTPKWTNEKGYRFYGEEEVKKLQQILFFKEMDFPLARIQQIIENPNFNEEEALSQHRTVLMKKKERLEKLISSVDQSLQSLQGGKVMTHEDRFKPFNKEEIEKHQQQYAEEVEERWGHTDAYKESKRRTDQYKDEDWKKIQEESMAIDRSLSARMKDGPGDSEVQRLIGEKRRHITDHFYPCTLEIFRGLGSMYVQDPRFKKNLEQWGEGYAAFLHEAIDIYCDRVSS</sequence>
<keyword evidence="3" id="KW-0010">Activator</keyword>
<name>A0ABS3E146_9BACI</name>
<organism evidence="6 7">
    <name type="scientific">Halobacillus kuroshimensis</name>
    <dbReference type="NCBI Taxonomy" id="302481"/>
    <lineage>
        <taxon>Bacteria</taxon>
        <taxon>Bacillati</taxon>
        <taxon>Bacillota</taxon>
        <taxon>Bacilli</taxon>
        <taxon>Bacillales</taxon>
        <taxon>Bacillaceae</taxon>
        <taxon>Halobacillus</taxon>
    </lineage>
</organism>
<dbReference type="Gene3D" id="1.10.1660.10">
    <property type="match status" value="1"/>
</dbReference>
<evidence type="ECO:0000256" key="3">
    <source>
        <dbReference type="ARBA" id="ARBA00023159"/>
    </source>
</evidence>
<dbReference type="SUPFAM" id="SSF46955">
    <property type="entry name" value="Putative DNA-binding domain"/>
    <property type="match status" value="1"/>
</dbReference>
<dbReference type="InterPro" id="IPR009061">
    <property type="entry name" value="DNA-bd_dom_put_sf"/>
</dbReference>
<dbReference type="SMART" id="SM00422">
    <property type="entry name" value="HTH_MERR"/>
    <property type="match status" value="1"/>
</dbReference>
<dbReference type="Pfam" id="PF07739">
    <property type="entry name" value="TipAS"/>
    <property type="match status" value="1"/>
</dbReference>
<evidence type="ECO:0000256" key="2">
    <source>
        <dbReference type="ARBA" id="ARBA00023125"/>
    </source>
</evidence>
<evidence type="ECO:0000313" key="7">
    <source>
        <dbReference type="Proteomes" id="UP000663970"/>
    </source>
</evidence>
<keyword evidence="2" id="KW-0238">DNA-binding</keyword>
<dbReference type="InterPro" id="IPR012925">
    <property type="entry name" value="TipAS_dom"/>
</dbReference>
<dbReference type="PANTHER" id="PTHR30204">
    <property type="entry name" value="REDOX-CYCLING DRUG-SENSING TRANSCRIPTIONAL ACTIVATOR SOXR"/>
    <property type="match status" value="1"/>
</dbReference>
<dbReference type="PROSITE" id="PS50937">
    <property type="entry name" value="HTH_MERR_2"/>
    <property type="match status" value="1"/>
</dbReference>